<dbReference type="InterPro" id="IPR008278">
    <property type="entry name" value="4-PPantetheinyl_Trfase_dom"/>
</dbReference>
<dbReference type="InterPro" id="IPR004568">
    <property type="entry name" value="Ppantetheine-prot_Trfase_dom"/>
</dbReference>
<dbReference type="Gene3D" id="3.90.470.20">
    <property type="entry name" value="4'-phosphopantetheinyl transferase domain"/>
    <property type="match status" value="1"/>
</dbReference>
<keyword evidence="3" id="KW-0460">Magnesium</keyword>
<dbReference type="RefSeq" id="WP_338822838.1">
    <property type="nucleotide sequence ID" value="NZ_CP148067.1"/>
</dbReference>
<sequence>MIGIDITRLSRFEDVSDDFICRFLSENEIAEFNEIKDNKTLRIKFAATHWAIKEALFKADNSLSDFRKISITKDNGKYIFQNFEISTSDEGDLLVAVVLSTSKE</sequence>
<gene>
    <name evidence="5" type="ORF">WG617_01035</name>
</gene>
<evidence type="ECO:0000313" key="6">
    <source>
        <dbReference type="Proteomes" id="UP001477443"/>
    </source>
</evidence>
<dbReference type="Pfam" id="PF01648">
    <property type="entry name" value="ACPS"/>
    <property type="match status" value="1"/>
</dbReference>
<evidence type="ECO:0000256" key="2">
    <source>
        <dbReference type="ARBA" id="ARBA00022723"/>
    </source>
</evidence>
<evidence type="ECO:0000256" key="3">
    <source>
        <dbReference type="ARBA" id="ARBA00022842"/>
    </source>
</evidence>
<dbReference type="Proteomes" id="UP001477443">
    <property type="component" value="Chromosome"/>
</dbReference>
<keyword evidence="2" id="KW-0479">Metal-binding</keyword>
<evidence type="ECO:0000256" key="1">
    <source>
        <dbReference type="ARBA" id="ARBA00022679"/>
    </source>
</evidence>
<dbReference type="SUPFAM" id="SSF56214">
    <property type="entry name" value="4'-phosphopantetheinyl transferase"/>
    <property type="match status" value="1"/>
</dbReference>
<name>A0ABZ2RQ94_9BACT</name>
<feature type="domain" description="4'-phosphopantetheinyl transferase" evidence="4">
    <location>
        <begin position="2"/>
        <end position="80"/>
    </location>
</feature>
<dbReference type="GO" id="GO:0016740">
    <property type="term" value="F:transferase activity"/>
    <property type="evidence" value="ECO:0007669"/>
    <property type="project" value="UniProtKB-KW"/>
</dbReference>
<evidence type="ECO:0000313" key="5">
    <source>
        <dbReference type="EMBL" id="WXL29221.1"/>
    </source>
</evidence>
<proteinExistence type="predicted"/>
<organism evidence="5 6">
    <name type="scientific">Mycoplasmopsis felifaucium</name>
    <dbReference type="NCBI Taxonomy" id="35768"/>
    <lineage>
        <taxon>Bacteria</taxon>
        <taxon>Bacillati</taxon>
        <taxon>Mycoplasmatota</taxon>
        <taxon>Mycoplasmoidales</taxon>
        <taxon>Metamycoplasmataceae</taxon>
        <taxon>Mycoplasmopsis</taxon>
    </lineage>
</organism>
<reference evidence="5" key="1">
    <citation type="submission" date="2024-03" db="EMBL/GenBank/DDBJ databases">
        <title>Complete genome sequence of Mycoplasma felifaucium Z921 isolated from the trachea of a cheetah.</title>
        <authorList>
            <person name="Spergser J."/>
        </authorList>
    </citation>
    <scope>NUCLEOTIDE SEQUENCE [LARGE SCALE GENOMIC DNA]</scope>
    <source>
        <strain evidence="5">Z921</strain>
    </source>
</reference>
<evidence type="ECO:0000259" key="4">
    <source>
        <dbReference type="Pfam" id="PF01648"/>
    </source>
</evidence>
<protein>
    <submittedName>
        <fullName evidence="5">4'-phosphopantetheinyl transferase superfamily protein</fullName>
    </submittedName>
</protein>
<keyword evidence="6" id="KW-1185">Reference proteome</keyword>
<accession>A0ABZ2RQ94</accession>
<dbReference type="InterPro" id="IPR037143">
    <property type="entry name" value="4-PPantetheinyl_Trfase_dom_sf"/>
</dbReference>
<keyword evidence="1 5" id="KW-0808">Transferase</keyword>
<dbReference type="NCBIfam" id="TIGR00556">
    <property type="entry name" value="pantethn_trn"/>
    <property type="match status" value="1"/>
</dbReference>
<dbReference type="EMBL" id="CP148067">
    <property type="protein sequence ID" value="WXL29221.1"/>
    <property type="molecule type" value="Genomic_DNA"/>
</dbReference>